<reference evidence="2" key="2">
    <citation type="submission" date="2015-01" db="EMBL/GenBank/DDBJ databases">
        <title>Evolutionary Origins and Diversification of the Mycorrhizal Mutualists.</title>
        <authorList>
            <consortium name="DOE Joint Genome Institute"/>
            <consortium name="Mycorrhizal Genomics Consortium"/>
            <person name="Kohler A."/>
            <person name="Kuo A."/>
            <person name="Nagy L.G."/>
            <person name="Floudas D."/>
            <person name="Copeland A."/>
            <person name="Barry K.W."/>
            <person name="Cichocki N."/>
            <person name="Veneault-Fourrey C."/>
            <person name="LaButti K."/>
            <person name="Lindquist E.A."/>
            <person name="Lipzen A."/>
            <person name="Lundell T."/>
            <person name="Morin E."/>
            <person name="Murat C."/>
            <person name="Riley R."/>
            <person name="Ohm R."/>
            <person name="Sun H."/>
            <person name="Tunlid A."/>
            <person name="Henrissat B."/>
            <person name="Grigoriev I.V."/>
            <person name="Hibbett D.S."/>
            <person name="Martin F."/>
        </authorList>
    </citation>
    <scope>NUCLEOTIDE SEQUENCE [LARGE SCALE GENOMIC DNA]</scope>
    <source>
        <strain evidence="2">Foug A</strain>
    </source>
</reference>
<dbReference type="Proteomes" id="UP000053989">
    <property type="component" value="Unassembled WGS sequence"/>
</dbReference>
<gene>
    <name evidence="1" type="ORF">SCLCIDRAFT_11649</name>
</gene>
<proteinExistence type="predicted"/>
<dbReference type="OrthoDB" id="2659593at2759"/>
<reference evidence="1 2" key="1">
    <citation type="submission" date="2014-04" db="EMBL/GenBank/DDBJ databases">
        <authorList>
            <consortium name="DOE Joint Genome Institute"/>
            <person name="Kuo A."/>
            <person name="Kohler A."/>
            <person name="Nagy L.G."/>
            <person name="Floudas D."/>
            <person name="Copeland A."/>
            <person name="Barry K.W."/>
            <person name="Cichocki N."/>
            <person name="Veneault-Fourrey C."/>
            <person name="LaButti K."/>
            <person name="Lindquist E.A."/>
            <person name="Lipzen A."/>
            <person name="Lundell T."/>
            <person name="Morin E."/>
            <person name="Murat C."/>
            <person name="Sun H."/>
            <person name="Tunlid A."/>
            <person name="Henrissat B."/>
            <person name="Grigoriev I.V."/>
            <person name="Hibbett D.S."/>
            <person name="Martin F."/>
            <person name="Nordberg H.P."/>
            <person name="Cantor M.N."/>
            <person name="Hua S.X."/>
        </authorList>
    </citation>
    <scope>NUCLEOTIDE SEQUENCE [LARGE SCALE GENOMIC DNA]</scope>
    <source>
        <strain evidence="1 2">Foug A</strain>
    </source>
</reference>
<dbReference type="AlphaFoldDB" id="A0A0C3D9V2"/>
<sequence length="146" mass="16876">MPVIQAINWRICMDDCSQDNELPGENTEPPVTFLPLPDTFNLNATQDWWQLAQHIQDWLVNIPHDSQQWTWGRDVFWLAFVGAHPAFPLGRWSFWDTRIPLEGPYIEDLVQSSVTGGRTNQDKTTLLEQTWLEFAAMSLSFTRSPS</sequence>
<evidence type="ECO:0000313" key="1">
    <source>
        <dbReference type="EMBL" id="KIM53154.1"/>
    </source>
</evidence>
<name>A0A0C3D9V2_9AGAM</name>
<protein>
    <submittedName>
        <fullName evidence="1">Uncharacterized protein</fullName>
    </submittedName>
</protein>
<accession>A0A0C3D9V2</accession>
<keyword evidence="2" id="KW-1185">Reference proteome</keyword>
<dbReference type="HOGENOM" id="CLU_1778575_0_0_1"/>
<dbReference type="InParanoid" id="A0A0C3D9V2"/>
<dbReference type="EMBL" id="KN822188">
    <property type="protein sequence ID" value="KIM53154.1"/>
    <property type="molecule type" value="Genomic_DNA"/>
</dbReference>
<organism evidence="1 2">
    <name type="scientific">Scleroderma citrinum Foug A</name>
    <dbReference type="NCBI Taxonomy" id="1036808"/>
    <lineage>
        <taxon>Eukaryota</taxon>
        <taxon>Fungi</taxon>
        <taxon>Dikarya</taxon>
        <taxon>Basidiomycota</taxon>
        <taxon>Agaricomycotina</taxon>
        <taxon>Agaricomycetes</taxon>
        <taxon>Agaricomycetidae</taxon>
        <taxon>Boletales</taxon>
        <taxon>Sclerodermatineae</taxon>
        <taxon>Sclerodermataceae</taxon>
        <taxon>Scleroderma</taxon>
    </lineage>
</organism>
<evidence type="ECO:0000313" key="2">
    <source>
        <dbReference type="Proteomes" id="UP000053989"/>
    </source>
</evidence>